<evidence type="ECO:0000313" key="2">
    <source>
        <dbReference type="Proteomes" id="UP000181917"/>
    </source>
</evidence>
<keyword evidence="2" id="KW-1185">Reference proteome</keyword>
<gene>
    <name evidence="1" type="ORF">SAMN04489742_0147</name>
</gene>
<dbReference type="EMBL" id="FNKH01000001">
    <property type="protein sequence ID" value="SDQ03685.1"/>
    <property type="molecule type" value="Genomic_DNA"/>
</dbReference>
<proteinExistence type="predicted"/>
<organism evidence="1 2">
    <name type="scientific">Crystallibacter crystallopoietes</name>
    <dbReference type="NCBI Taxonomy" id="37928"/>
    <lineage>
        <taxon>Bacteria</taxon>
        <taxon>Bacillati</taxon>
        <taxon>Actinomycetota</taxon>
        <taxon>Actinomycetes</taxon>
        <taxon>Micrococcales</taxon>
        <taxon>Micrococcaceae</taxon>
        <taxon>Crystallibacter</taxon>
    </lineage>
</organism>
<dbReference type="OrthoDB" id="2833825at2"/>
<accession>A0A1H0XLA5</accession>
<dbReference type="AlphaFoldDB" id="A0A1H0XLA5"/>
<sequence length="231" mass="26321">MRTVEPGHITSVVRDFLNVSEGDQPSTTSRSRSWDYCYNYFQDTAEPTQDLERSCLQLGYYLASWGMLRGSTYLFTKTNVHHYAQVIQVIEKLNPTMRSVNADSYLDEEARTEIIGAYKALRKALVPEGVTHVTLVGKVMLGVWGCVPSFDTYFRRGFGHLADKRGEKSAFNRLNNLSLTLLGEFHDRHRDEISDLAGRYTTLAFDGEFTARPLPFAKVIDMYGFQRSYAT</sequence>
<dbReference type="Proteomes" id="UP000181917">
    <property type="component" value="Unassembled WGS sequence"/>
</dbReference>
<dbReference type="RefSeq" id="WP_074698553.1">
    <property type="nucleotide sequence ID" value="NZ_FNKH01000001.1"/>
</dbReference>
<evidence type="ECO:0000313" key="1">
    <source>
        <dbReference type="EMBL" id="SDQ03685.1"/>
    </source>
</evidence>
<reference evidence="1 2" key="1">
    <citation type="submission" date="2016-10" db="EMBL/GenBank/DDBJ databases">
        <authorList>
            <person name="de Groot N.N."/>
        </authorList>
    </citation>
    <scope>NUCLEOTIDE SEQUENCE [LARGE SCALE GENOMIC DNA]</scope>
    <source>
        <strain evidence="1 2">DSM 20117</strain>
    </source>
</reference>
<name>A0A1H0XLA5_9MICC</name>
<protein>
    <submittedName>
        <fullName evidence="1">Uncharacterized protein</fullName>
    </submittedName>
</protein>